<organism evidence="2 3">
    <name type="scientific">Echria macrotheca</name>
    <dbReference type="NCBI Taxonomy" id="438768"/>
    <lineage>
        <taxon>Eukaryota</taxon>
        <taxon>Fungi</taxon>
        <taxon>Dikarya</taxon>
        <taxon>Ascomycota</taxon>
        <taxon>Pezizomycotina</taxon>
        <taxon>Sordariomycetes</taxon>
        <taxon>Sordariomycetidae</taxon>
        <taxon>Sordariales</taxon>
        <taxon>Schizotheciaceae</taxon>
        <taxon>Echria</taxon>
    </lineage>
</organism>
<dbReference type="Pfam" id="PF06985">
    <property type="entry name" value="HET"/>
    <property type="match status" value="1"/>
</dbReference>
<name>A0AAJ0F0P6_9PEZI</name>
<evidence type="ECO:0000313" key="2">
    <source>
        <dbReference type="EMBL" id="KAK1750341.1"/>
    </source>
</evidence>
<dbReference type="PANTHER" id="PTHR10622">
    <property type="entry name" value="HET DOMAIN-CONTAINING PROTEIN"/>
    <property type="match status" value="1"/>
</dbReference>
<evidence type="ECO:0000313" key="3">
    <source>
        <dbReference type="Proteomes" id="UP001239445"/>
    </source>
</evidence>
<accession>A0AAJ0F0P6</accession>
<keyword evidence="3" id="KW-1185">Reference proteome</keyword>
<dbReference type="InterPro" id="IPR010730">
    <property type="entry name" value="HET"/>
</dbReference>
<feature type="domain" description="Heterokaryon incompatibility" evidence="1">
    <location>
        <begin position="21"/>
        <end position="169"/>
    </location>
</feature>
<dbReference type="EMBL" id="MU839847">
    <property type="protein sequence ID" value="KAK1750341.1"/>
    <property type="molecule type" value="Genomic_DNA"/>
</dbReference>
<evidence type="ECO:0000259" key="1">
    <source>
        <dbReference type="Pfam" id="PF06985"/>
    </source>
</evidence>
<proteinExistence type="predicted"/>
<reference evidence="2" key="1">
    <citation type="submission" date="2023-06" db="EMBL/GenBank/DDBJ databases">
        <title>Genome-scale phylogeny and comparative genomics of the fungal order Sordariales.</title>
        <authorList>
            <consortium name="Lawrence Berkeley National Laboratory"/>
            <person name="Hensen N."/>
            <person name="Bonometti L."/>
            <person name="Westerberg I."/>
            <person name="Brannstrom I.O."/>
            <person name="Guillou S."/>
            <person name="Cros-Aarteil S."/>
            <person name="Calhoun S."/>
            <person name="Haridas S."/>
            <person name="Kuo A."/>
            <person name="Mondo S."/>
            <person name="Pangilinan J."/>
            <person name="Riley R."/>
            <person name="Labutti K."/>
            <person name="Andreopoulos B."/>
            <person name="Lipzen A."/>
            <person name="Chen C."/>
            <person name="Yanf M."/>
            <person name="Daum C."/>
            <person name="Ng V."/>
            <person name="Clum A."/>
            <person name="Steindorff A."/>
            <person name="Ohm R."/>
            <person name="Martin F."/>
            <person name="Silar P."/>
            <person name="Natvig D."/>
            <person name="Lalanne C."/>
            <person name="Gautier V."/>
            <person name="Ament-Velasquez S.L."/>
            <person name="Kruys A."/>
            <person name="Hutchinson M.I."/>
            <person name="Powell A.J."/>
            <person name="Barry K."/>
            <person name="Miller A.N."/>
            <person name="Grigoriev I.V."/>
            <person name="Debuchy R."/>
            <person name="Gladieux P."/>
            <person name="Thoren M.H."/>
            <person name="Johannesson H."/>
        </authorList>
    </citation>
    <scope>NUCLEOTIDE SEQUENCE</scope>
    <source>
        <strain evidence="2">PSN4</strain>
    </source>
</reference>
<dbReference type="AlphaFoldDB" id="A0AAJ0F0P6"/>
<sequence>MRLLKTDTLELVEFVDRVPPYTILSHTWGNDEVTFQDLMTGSNRTAAVKKKAGYAKIAGFCARSVEDGYDYAWVDTCCIDKTSSAELSEAINSMYRWYQEAHICYAYMSDVSLDAALPPAPPPGPDTKRAGDPTRPSFRTIPSILREYDSLPRTFENSRWFTRGWTLQELIAPPLVEFYTYDWKEIGTKFSLRKAISKITGIDMRVLEGADPSTCHVAERMSWAANRQTTRIEDAAYCLLGIFKVHMPLIYGEGSRAFFRLQKEIMKTTEDYTMLAWGLSKYLSNKHHWKIQGSGPTDRRQPLAESPNDFELHNRATWTYSSLVQHLYDPKAPKENGLDDTPPLMTSRGLRVSLLIRHMPKSGDVYAYINCKTTRPGAAPDAPPSPVCLILRHQEGSASNVYLGSDNPNASFAILDGDKDLAAFQRRTIYFSSPTADNEPSLRHNHRINSLEKNLYMLEKPRPPRVGEPAAAAFQSWKITSCFSHAVGAGAGHSHFEVLRKFSPAALYQPFDLPPSTIRVFAFEQQQLGQGQAVSTPASGEAFAIVVGNGWCDVVAIRDVEFRAKWGLLVRDGYWNEVLALKYMCHVAQNPCGDGDESADRVLKKVGGVTVSVALKKVRKGDINCESAVKIVWSTI</sequence>
<protein>
    <submittedName>
        <fullName evidence="2">Heterokaryon incompatibility protein-domain-containing protein</fullName>
    </submittedName>
</protein>
<comment type="caution">
    <text evidence="2">The sequence shown here is derived from an EMBL/GenBank/DDBJ whole genome shotgun (WGS) entry which is preliminary data.</text>
</comment>
<dbReference type="PANTHER" id="PTHR10622:SF10">
    <property type="entry name" value="HET DOMAIN-CONTAINING PROTEIN"/>
    <property type="match status" value="1"/>
</dbReference>
<dbReference type="Proteomes" id="UP001239445">
    <property type="component" value="Unassembled WGS sequence"/>
</dbReference>
<gene>
    <name evidence="2" type="ORF">QBC47DRAFT_120576</name>
</gene>